<accession>A0ABV9NGE3</accession>
<dbReference type="Proteomes" id="UP001596024">
    <property type="component" value="Unassembled WGS sequence"/>
</dbReference>
<protein>
    <submittedName>
        <fullName evidence="1">Uncharacterized protein</fullName>
    </submittedName>
</protein>
<proteinExistence type="predicted"/>
<keyword evidence="2" id="KW-1185">Reference proteome</keyword>
<evidence type="ECO:0000313" key="1">
    <source>
        <dbReference type="EMBL" id="MFC4725803.1"/>
    </source>
</evidence>
<reference evidence="2" key="1">
    <citation type="journal article" date="2019" name="Int. J. Syst. Evol. Microbiol.">
        <title>The Global Catalogue of Microorganisms (GCM) 10K type strain sequencing project: providing services to taxonomists for standard genome sequencing and annotation.</title>
        <authorList>
            <consortium name="The Broad Institute Genomics Platform"/>
            <consortium name="The Broad Institute Genome Sequencing Center for Infectious Disease"/>
            <person name="Wu L."/>
            <person name="Ma J."/>
        </authorList>
    </citation>
    <scope>NUCLEOTIDE SEQUENCE [LARGE SCALE GENOMIC DNA]</scope>
    <source>
        <strain evidence="2">CCUG 62981</strain>
    </source>
</reference>
<gene>
    <name evidence="1" type="ORF">ACFPB0_10915</name>
</gene>
<comment type="caution">
    <text evidence="1">The sequence shown here is derived from an EMBL/GenBank/DDBJ whole genome shotgun (WGS) entry which is preliminary data.</text>
</comment>
<dbReference type="EMBL" id="JBHSGQ010000005">
    <property type="protein sequence ID" value="MFC4725803.1"/>
    <property type="molecule type" value="Genomic_DNA"/>
</dbReference>
<dbReference type="RefSeq" id="WP_371392769.1">
    <property type="nucleotide sequence ID" value="NZ_CP163421.1"/>
</dbReference>
<name>A0ABV9NGE3_9PROT</name>
<evidence type="ECO:0000313" key="2">
    <source>
        <dbReference type="Proteomes" id="UP001596024"/>
    </source>
</evidence>
<sequence length="305" mass="34313">MHDELHIVVSKEVIVPPEGDIVLNIKFDPADSPARVFSIAGDLIQGLEDFDGAIIDSIDSKIKTSFILEDVEKSSLRVVLHNVLKNIDDDALKSLDIKKQIGTYLLKGKYIALQWLDSAPDQSAPPRLEDLTENLRRLAEESDARHLPDYPPPNPTRIAQSLENIQRVKARFKPGEELTITLGPDDYRVNTGRVWSPLEAVSDSPEQELSNEVDLVLTIHTVPFIGKSKWRFKHGKRSFTAAIIDETWLSEFHAGKHALKPNDALRVRAKFEYTYDERGALTDEEVSVIKVYGVIHSPPPQQPML</sequence>
<organism evidence="1 2">
    <name type="scientific">Glycocaulis abyssi</name>
    <dbReference type="NCBI Taxonomy" id="1433403"/>
    <lineage>
        <taxon>Bacteria</taxon>
        <taxon>Pseudomonadati</taxon>
        <taxon>Pseudomonadota</taxon>
        <taxon>Alphaproteobacteria</taxon>
        <taxon>Maricaulales</taxon>
        <taxon>Maricaulaceae</taxon>
        <taxon>Glycocaulis</taxon>
    </lineage>
</organism>